<comment type="caution">
    <text evidence="2">The sequence shown here is derived from an EMBL/GenBank/DDBJ whole genome shotgun (WGS) entry which is preliminary data.</text>
</comment>
<feature type="transmembrane region" description="Helical" evidence="1">
    <location>
        <begin position="59"/>
        <end position="82"/>
    </location>
</feature>
<evidence type="ECO:0000313" key="2">
    <source>
        <dbReference type="EMBL" id="RED89204.1"/>
    </source>
</evidence>
<dbReference type="OrthoDB" id="1551065at2"/>
<organism evidence="2 3">
    <name type="scientific">Cohnella phaseoli</name>
    <dbReference type="NCBI Taxonomy" id="456490"/>
    <lineage>
        <taxon>Bacteria</taxon>
        <taxon>Bacillati</taxon>
        <taxon>Bacillota</taxon>
        <taxon>Bacilli</taxon>
        <taxon>Bacillales</taxon>
        <taxon>Paenibacillaceae</taxon>
        <taxon>Cohnella</taxon>
    </lineage>
</organism>
<keyword evidence="1" id="KW-0472">Membrane</keyword>
<accession>A0A3D9KS33</accession>
<dbReference type="Proteomes" id="UP000256977">
    <property type="component" value="Unassembled WGS sequence"/>
</dbReference>
<dbReference type="AlphaFoldDB" id="A0A3D9KS33"/>
<proteinExistence type="predicted"/>
<reference evidence="2 3" key="1">
    <citation type="submission" date="2018-07" db="EMBL/GenBank/DDBJ databases">
        <title>Genomic Encyclopedia of Type Strains, Phase III (KMG-III): the genomes of soil and plant-associated and newly described type strains.</title>
        <authorList>
            <person name="Whitman W."/>
        </authorList>
    </citation>
    <scope>NUCLEOTIDE SEQUENCE [LARGE SCALE GENOMIC DNA]</scope>
    <source>
        <strain evidence="2 3">CECT 7287</strain>
    </source>
</reference>
<dbReference type="RefSeq" id="WP_116058663.1">
    <property type="nucleotide sequence ID" value="NZ_QRDZ01000001.1"/>
</dbReference>
<name>A0A3D9KS33_9BACL</name>
<evidence type="ECO:0000313" key="3">
    <source>
        <dbReference type="Proteomes" id="UP000256977"/>
    </source>
</evidence>
<evidence type="ECO:0000256" key="1">
    <source>
        <dbReference type="SAM" id="Phobius"/>
    </source>
</evidence>
<dbReference type="EMBL" id="QRDZ01000001">
    <property type="protein sequence ID" value="RED89204.1"/>
    <property type="molecule type" value="Genomic_DNA"/>
</dbReference>
<feature type="transmembrane region" description="Helical" evidence="1">
    <location>
        <begin position="103"/>
        <end position="125"/>
    </location>
</feature>
<sequence>MNKYRTLLHSDMRSLTRDPMLLLILIGPLLLILMTRLGLPSLSEWLADRSGYELAEHTTFISLFMLVLIPQLIGVAAGLLMLDERDEHIVEYYAVSPLRKSGYLVYRLIVPVFVGSGMSLAFVVFSGISELTATGMLPLLLFVMEAPLFALFLVAFSANKVEGLALSKLITLTLLGPASAYFVTEPWQWLAGLLPTYWPSKLLLEQLSAEIGWQRQVLIFGAGLVVHSLLLYGLLRRFLNRIE</sequence>
<feature type="transmembrane region" description="Helical" evidence="1">
    <location>
        <begin position="137"/>
        <end position="158"/>
    </location>
</feature>
<keyword evidence="1" id="KW-0812">Transmembrane</keyword>
<keyword evidence="3" id="KW-1185">Reference proteome</keyword>
<protein>
    <submittedName>
        <fullName evidence="2">Fluoroquinolone transport system permease protein</fullName>
    </submittedName>
</protein>
<feature type="transmembrane region" description="Helical" evidence="1">
    <location>
        <begin position="20"/>
        <end position="39"/>
    </location>
</feature>
<feature type="transmembrane region" description="Helical" evidence="1">
    <location>
        <begin position="217"/>
        <end position="235"/>
    </location>
</feature>
<feature type="transmembrane region" description="Helical" evidence="1">
    <location>
        <begin position="165"/>
        <end position="184"/>
    </location>
</feature>
<keyword evidence="1" id="KW-1133">Transmembrane helix</keyword>
<gene>
    <name evidence="2" type="ORF">DFP98_101175</name>
</gene>